<dbReference type="Gene3D" id="3.40.1190.20">
    <property type="match status" value="1"/>
</dbReference>
<dbReference type="PATRIC" id="fig|1423740.3.peg.17"/>
<dbReference type="InterPro" id="IPR029056">
    <property type="entry name" value="Ribokinase-like"/>
</dbReference>
<keyword evidence="6 11" id="KW-0547">Nucleotide-binding</keyword>
<dbReference type="Proteomes" id="UP000051048">
    <property type="component" value="Unassembled WGS sequence"/>
</dbReference>
<evidence type="ECO:0000256" key="10">
    <source>
        <dbReference type="ARBA" id="ARBA00022977"/>
    </source>
</evidence>
<reference evidence="12 13" key="1">
    <citation type="journal article" date="2015" name="Genome Announc.">
        <title>Expanding the biotechnology potential of lactobacilli through comparative genomics of 213 strains and associated genera.</title>
        <authorList>
            <person name="Sun Z."/>
            <person name="Harris H.M."/>
            <person name="McCann A."/>
            <person name="Guo C."/>
            <person name="Argimon S."/>
            <person name="Zhang W."/>
            <person name="Yang X."/>
            <person name="Jeffery I.B."/>
            <person name="Cooney J.C."/>
            <person name="Kagawa T.F."/>
            <person name="Liu W."/>
            <person name="Song Y."/>
            <person name="Salvetti E."/>
            <person name="Wrobel A."/>
            <person name="Rasinkangas P."/>
            <person name="Parkhill J."/>
            <person name="Rea M.C."/>
            <person name="O'Sullivan O."/>
            <person name="Ritari J."/>
            <person name="Douillard F.P."/>
            <person name="Paul Ross R."/>
            <person name="Yang R."/>
            <person name="Briner A.E."/>
            <person name="Felis G.E."/>
            <person name="de Vos W.M."/>
            <person name="Barrangou R."/>
            <person name="Klaenhammer T.R."/>
            <person name="Caufield P.W."/>
            <person name="Cui Y."/>
            <person name="Zhang H."/>
            <person name="O'Toole P.W."/>
        </authorList>
    </citation>
    <scope>NUCLEOTIDE SEQUENCE [LARGE SCALE GENOMIC DNA]</scope>
    <source>
        <strain evidence="12 13">DSM 15833</strain>
    </source>
</reference>
<comment type="similarity">
    <text evidence="11">Belongs to the Thz kinase family.</text>
</comment>
<dbReference type="STRING" id="1423740.FC36_GL000017"/>
<evidence type="ECO:0000256" key="1">
    <source>
        <dbReference type="ARBA" id="ARBA00001771"/>
    </source>
</evidence>
<dbReference type="PANTHER" id="PTHR20858:SF17">
    <property type="entry name" value="HYDROXYMETHYLPYRIMIDINE_PHOSPHOMETHYLPYRIMIDINE KINASE THI20-RELATED"/>
    <property type="match status" value="1"/>
</dbReference>
<dbReference type="EC" id="2.7.1.50" evidence="11"/>
<dbReference type="InterPro" id="IPR000417">
    <property type="entry name" value="Hyethyz_kinase"/>
</dbReference>
<dbReference type="AlphaFoldDB" id="A0A0R1TTF8"/>
<keyword evidence="7 11" id="KW-0418">Kinase</keyword>
<dbReference type="NCBIfam" id="NF006830">
    <property type="entry name" value="PRK09355.1"/>
    <property type="match status" value="1"/>
</dbReference>
<dbReference type="CDD" id="cd01170">
    <property type="entry name" value="THZ_kinase"/>
    <property type="match status" value="1"/>
</dbReference>
<dbReference type="SUPFAM" id="SSF53613">
    <property type="entry name" value="Ribokinase-like"/>
    <property type="match status" value="1"/>
</dbReference>
<dbReference type="Pfam" id="PF02110">
    <property type="entry name" value="HK"/>
    <property type="match status" value="1"/>
</dbReference>
<dbReference type="GO" id="GO:0008972">
    <property type="term" value="F:phosphomethylpyrimidine kinase activity"/>
    <property type="evidence" value="ECO:0007669"/>
    <property type="project" value="TreeGrafter"/>
</dbReference>
<evidence type="ECO:0000256" key="4">
    <source>
        <dbReference type="ARBA" id="ARBA00022679"/>
    </source>
</evidence>
<dbReference type="OrthoDB" id="9778146at2"/>
<gene>
    <name evidence="11" type="primary">thiM</name>
    <name evidence="12" type="ORF">FC36_GL000017</name>
</gene>
<feature type="binding site" evidence="11">
    <location>
        <position position="115"/>
    </location>
    <ligand>
        <name>ATP</name>
        <dbReference type="ChEBI" id="CHEBI:30616"/>
    </ligand>
</feature>
<sequence length="271" mass="29233">MDLLQACRKYAPLVHCITNYVTVNDCANVIIASGGRPLMADEITEMTEIAQKAEVLVINIGTLNQRTFTASLAAGKAMRQYGKMVLLDPVGIGVSTFRQKAVQEILTTVKPQVIRGNFSEILTLISGQQHGSGVDMAQTDQMTQATQDSLIAQMQDFCQQSDCVLIASGPEDLIVNSQQAYLVQNGHALMKDVTGTGCQLSALIGALLGAGQDWTKTCLTATCMWGLAGEKAAKKITVGDGNASYRNYLIDAVYQMTDKEVKEGANYVKLR</sequence>
<evidence type="ECO:0000256" key="9">
    <source>
        <dbReference type="ARBA" id="ARBA00022842"/>
    </source>
</evidence>
<keyword evidence="9 11" id="KW-0460">Magnesium</keyword>
<dbReference type="HAMAP" id="MF_00228">
    <property type="entry name" value="Thz_kinase"/>
    <property type="match status" value="1"/>
</dbReference>
<keyword evidence="4 11" id="KW-0808">Transferase</keyword>
<feature type="binding site" evidence="11">
    <location>
        <position position="195"/>
    </location>
    <ligand>
        <name>substrate</name>
    </ligand>
</feature>
<evidence type="ECO:0000313" key="13">
    <source>
        <dbReference type="Proteomes" id="UP000051048"/>
    </source>
</evidence>
<dbReference type="PANTHER" id="PTHR20858">
    <property type="entry name" value="PHOSPHOMETHYLPYRIMIDINE KINASE"/>
    <property type="match status" value="1"/>
</dbReference>
<dbReference type="EMBL" id="AZFH01000007">
    <property type="protein sequence ID" value="KRL84557.1"/>
    <property type="molecule type" value="Genomic_DNA"/>
</dbReference>
<dbReference type="PRINTS" id="PR01099">
    <property type="entry name" value="HYETHTZKNASE"/>
</dbReference>
<comment type="catalytic activity">
    <reaction evidence="1 11">
        <text>5-(2-hydroxyethyl)-4-methylthiazole + ATP = 4-methyl-5-(2-phosphooxyethyl)-thiazole + ADP + H(+)</text>
        <dbReference type="Rhea" id="RHEA:24212"/>
        <dbReference type="ChEBI" id="CHEBI:15378"/>
        <dbReference type="ChEBI" id="CHEBI:17957"/>
        <dbReference type="ChEBI" id="CHEBI:30616"/>
        <dbReference type="ChEBI" id="CHEBI:58296"/>
        <dbReference type="ChEBI" id="CHEBI:456216"/>
        <dbReference type="EC" id="2.7.1.50"/>
    </reaction>
</comment>
<feature type="binding site" evidence="11">
    <location>
        <position position="168"/>
    </location>
    <ligand>
        <name>ATP</name>
        <dbReference type="ChEBI" id="CHEBI:30616"/>
    </ligand>
</feature>
<dbReference type="PIRSF" id="PIRSF000513">
    <property type="entry name" value="Thz_kinase"/>
    <property type="match status" value="1"/>
</dbReference>
<comment type="cofactor">
    <cofactor evidence="2 11">
        <name>Mg(2+)</name>
        <dbReference type="ChEBI" id="CHEBI:18420"/>
    </cofactor>
</comment>
<evidence type="ECO:0000256" key="5">
    <source>
        <dbReference type="ARBA" id="ARBA00022723"/>
    </source>
</evidence>
<accession>A0A0R1TTF8</accession>
<dbReference type="UniPathway" id="UPA00060">
    <property type="reaction ID" value="UER00139"/>
</dbReference>
<evidence type="ECO:0000256" key="11">
    <source>
        <dbReference type="HAMAP-Rule" id="MF_00228"/>
    </source>
</evidence>
<evidence type="ECO:0000256" key="2">
    <source>
        <dbReference type="ARBA" id="ARBA00001946"/>
    </source>
</evidence>
<name>A0A0R1TTF8_9LACO</name>
<protein>
    <recommendedName>
        <fullName evidence="11">Hydroxyethylthiazole kinase</fullName>
        <ecNumber evidence="11">2.7.1.50</ecNumber>
    </recommendedName>
    <alternativeName>
        <fullName evidence="11">4-methyl-5-beta-hydroxyethylthiazole kinase</fullName>
        <shortName evidence="11">TH kinase</shortName>
        <shortName evidence="11">Thz kinase</shortName>
    </alternativeName>
</protein>
<dbReference type="GO" id="GO:0008902">
    <property type="term" value="F:hydroxymethylpyrimidine kinase activity"/>
    <property type="evidence" value="ECO:0007669"/>
    <property type="project" value="TreeGrafter"/>
</dbReference>
<comment type="pathway">
    <text evidence="3 11">Cofactor biosynthesis; thiamine diphosphate biosynthesis; 4-methyl-5-(2-phosphoethyl)-thiazole from 5-(2-hydroxyethyl)-4-methylthiazole: step 1/1.</text>
</comment>
<comment type="caution">
    <text evidence="12">The sequence shown here is derived from an EMBL/GenBank/DDBJ whole genome shotgun (WGS) entry which is preliminary data.</text>
</comment>
<feature type="binding site" evidence="11">
    <location>
        <position position="39"/>
    </location>
    <ligand>
        <name>substrate</name>
    </ligand>
</feature>
<dbReference type="GO" id="GO:0005524">
    <property type="term" value="F:ATP binding"/>
    <property type="evidence" value="ECO:0007669"/>
    <property type="project" value="UniProtKB-UniRule"/>
</dbReference>
<dbReference type="GO" id="GO:0004417">
    <property type="term" value="F:hydroxyethylthiazole kinase activity"/>
    <property type="evidence" value="ECO:0007669"/>
    <property type="project" value="UniProtKB-UniRule"/>
</dbReference>
<dbReference type="RefSeq" id="WP_025021383.1">
    <property type="nucleotide sequence ID" value="NZ_AZFH01000007.1"/>
</dbReference>
<evidence type="ECO:0000256" key="3">
    <source>
        <dbReference type="ARBA" id="ARBA00004868"/>
    </source>
</evidence>
<evidence type="ECO:0000256" key="7">
    <source>
        <dbReference type="ARBA" id="ARBA00022777"/>
    </source>
</evidence>
<dbReference type="GO" id="GO:0009228">
    <property type="term" value="P:thiamine biosynthetic process"/>
    <property type="evidence" value="ECO:0007669"/>
    <property type="project" value="UniProtKB-KW"/>
</dbReference>
<keyword evidence="10 11" id="KW-0784">Thiamine biosynthesis</keyword>
<proteinExistence type="inferred from homology"/>
<dbReference type="GO" id="GO:0009229">
    <property type="term" value="P:thiamine diphosphate biosynthetic process"/>
    <property type="evidence" value="ECO:0007669"/>
    <property type="project" value="UniProtKB-UniRule"/>
</dbReference>
<dbReference type="GO" id="GO:0000287">
    <property type="term" value="F:magnesium ion binding"/>
    <property type="evidence" value="ECO:0007669"/>
    <property type="project" value="UniProtKB-UniRule"/>
</dbReference>
<keyword evidence="5 11" id="KW-0479">Metal-binding</keyword>
<evidence type="ECO:0000256" key="6">
    <source>
        <dbReference type="ARBA" id="ARBA00022741"/>
    </source>
</evidence>
<evidence type="ECO:0000256" key="8">
    <source>
        <dbReference type="ARBA" id="ARBA00022840"/>
    </source>
</evidence>
<keyword evidence="8 11" id="KW-0067">ATP-binding</keyword>
<dbReference type="GO" id="GO:0005829">
    <property type="term" value="C:cytosol"/>
    <property type="evidence" value="ECO:0007669"/>
    <property type="project" value="TreeGrafter"/>
</dbReference>
<organism evidence="12 13">
    <name type="scientific">Ligilactobacillus equi DSM 15833 = JCM 10991</name>
    <dbReference type="NCBI Taxonomy" id="1423740"/>
    <lineage>
        <taxon>Bacteria</taxon>
        <taxon>Bacillati</taxon>
        <taxon>Bacillota</taxon>
        <taxon>Bacilli</taxon>
        <taxon>Lactobacillales</taxon>
        <taxon>Lactobacillaceae</taxon>
        <taxon>Ligilactobacillus</taxon>
    </lineage>
</organism>
<comment type="function">
    <text evidence="11">Catalyzes the phosphorylation of the hydroxyl group of 4-methyl-5-beta-hydroxyethylthiazole (THZ).</text>
</comment>
<evidence type="ECO:0000313" key="12">
    <source>
        <dbReference type="EMBL" id="KRL84557.1"/>
    </source>
</evidence>